<feature type="transmembrane region" description="Helical" evidence="2">
    <location>
        <begin position="207"/>
        <end position="229"/>
    </location>
</feature>
<evidence type="ECO:0000256" key="2">
    <source>
        <dbReference type="SAM" id="Phobius"/>
    </source>
</evidence>
<keyword evidence="2" id="KW-0472">Membrane</keyword>
<accession>A0AAN6PVE9</accession>
<keyword evidence="4" id="KW-1185">Reference proteome</keyword>
<dbReference type="EMBL" id="MU863658">
    <property type="protein sequence ID" value="KAK4098498.1"/>
    <property type="molecule type" value="Genomic_DNA"/>
</dbReference>
<name>A0AAN6PVE9_9PEZI</name>
<feature type="compositionally biased region" description="Basic and acidic residues" evidence="1">
    <location>
        <begin position="244"/>
        <end position="256"/>
    </location>
</feature>
<keyword evidence="2" id="KW-1133">Transmembrane helix</keyword>
<dbReference type="AlphaFoldDB" id="A0AAN6PVE9"/>
<evidence type="ECO:0000313" key="4">
    <source>
        <dbReference type="Proteomes" id="UP001305647"/>
    </source>
</evidence>
<keyword evidence="2" id="KW-0812">Transmembrane</keyword>
<dbReference type="Proteomes" id="UP001305647">
    <property type="component" value="Unassembled WGS sequence"/>
</dbReference>
<proteinExistence type="predicted"/>
<evidence type="ECO:0000256" key="1">
    <source>
        <dbReference type="SAM" id="MobiDB-lite"/>
    </source>
</evidence>
<gene>
    <name evidence="3" type="ORF">N658DRAFT_499350</name>
</gene>
<sequence length="279" mass="29962">MMDAVTDPTLGSLYGTPVLFFPVPTLWVSSTGCEKYIYRQVNGGTILAWDPVYPDLDSTETGAAESCYPSQQSSWWFQSAGVSPSTALGPTFVCPEAYTHVHSTVLDRSPEAETQYTYCCPPNFTLGAILPPNQRSVFQCTSTAGPGVTISLLSVTFLTSAVTVTGEDGTVTRQPDVRSTNLPTSTVVQFPAATVYAPPVNGLTPGAIAGAVVGAAFGFMLLALGVFFLRQMRQRSAIDRPELETREYETARDNHGSSRGLAVSEMPVYDRPQELPANI</sequence>
<evidence type="ECO:0000313" key="3">
    <source>
        <dbReference type="EMBL" id="KAK4098498.1"/>
    </source>
</evidence>
<organism evidence="3 4">
    <name type="scientific">Parathielavia hyrcaniae</name>
    <dbReference type="NCBI Taxonomy" id="113614"/>
    <lineage>
        <taxon>Eukaryota</taxon>
        <taxon>Fungi</taxon>
        <taxon>Dikarya</taxon>
        <taxon>Ascomycota</taxon>
        <taxon>Pezizomycotina</taxon>
        <taxon>Sordariomycetes</taxon>
        <taxon>Sordariomycetidae</taxon>
        <taxon>Sordariales</taxon>
        <taxon>Chaetomiaceae</taxon>
        <taxon>Parathielavia</taxon>
    </lineage>
</organism>
<protein>
    <submittedName>
        <fullName evidence="3">Uncharacterized protein</fullName>
    </submittedName>
</protein>
<reference evidence="3" key="2">
    <citation type="submission" date="2023-05" db="EMBL/GenBank/DDBJ databases">
        <authorList>
            <consortium name="Lawrence Berkeley National Laboratory"/>
            <person name="Steindorff A."/>
            <person name="Hensen N."/>
            <person name="Bonometti L."/>
            <person name="Westerberg I."/>
            <person name="Brannstrom I.O."/>
            <person name="Guillou S."/>
            <person name="Cros-Aarteil S."/>
            <person name="Calhoun S."/>
            <person name="Haridas S."/>
            <person name="Kuo A."/>
            <person name="Mondo S."/>
            <person name="Pangilinan J."/>
            <person name="Riley R."/>
            <person name="Labutti K."/>
            <person name="Andreopoulos B."/>
            <person name="Lipzen A."/>
            <person name="Chen C."/>
            <person name="Yanf M."/>
            <person name="Daum C."/>
            <person name="Ng V."/>
            <person name="Clum A."/>
            <person name="Ohm R."/>
            <person name="Martin F."/>
            <person name="Silar P."/>
            <person name="Natvig D."/>
            <person name="Lalanne C."/>
            <person name="Gautier V."/>
            <person name="Ament-Velasquez S.L."/>
            <person name="Kruys A."/>
            <person name="Hutchinson M.I."/>
            <person name="Powell A.J."/>
            <person name="Barry K."/>
            <person name="Miller A.N."/>
            <person name="Grigoriev I.V."/>
            <person name="Debuchy R."/>
            <person name="Gladieux P."/>
            <person name="Thoren M.H."/>
            <person name="Johannesson H."/>
        </authorList>
    </citation>
    <scope>NUCLEOTIDE SEQUENCE</scope>
    <source>
        <strain evidence="3">CBS 757.83</strain>
    </source>
</reference>
<reference evidence="3" key="1">
    <citation type="journal article" date="2023" name="Mol. Phylogenet. Evol.">
        <title>Genome-scale phylogeny and comparative genomics of the fungal order Sordariales.</title>
        <authorList>
            <person name="Hensen N."/>
            <person name="Bonometti L."/>
            <person name="Westerberg I."/>
            <person name="Brannstrom I.O."/>
            <person name="Guillou S."/>
            <person name="Cros-Aarteil S."/>
            <person name="Calhoun S."/>
            <person name="Haridas S."/>
            <person name="Kuo A."/>
            <person name="Mondo S."/>
            <person name="Pangilinan J."/>
            <person name="Riley R."/>
            <person name="LaButti K."/>
            <person name="Andreopoulos B."/>
            <person name="Lipzen A."/>
            <person name="Chen C."/>
            <person name="Yan M."/>
            <person name="Daum C."/>
            <person name="Ng V."/>
            <person name="Clum A."/>
            <person name="Steindorff A."/>
            <person name="Ohm R.A."/>
            <person name="Martin F."/>
            <person name="Silar P."/>
            <person name="Natvig D.O."/>
            <person name="Lalanne C."/>
            <person name="Gautier V."/>
            <person name="Ament-Velasquez S.L."/>
            <person name="Kruys A."/>
            <person name="Hutchinson M.I."/>
            <person name="Powell A.J."/>
            <person name="Barry K."/>
            <person name="Miller A.N."/>
            <person name="Grigoriev I.V."/>
            <person name="Debuchy R."/>
            <person name="Gladieux P."/>
            <person name="Hiltunen Thoren M."/>
            <person name="Johannesson H."/>
        </authorList>
    </citation>
    <scope>NUCLEOTIDE SEQUENCE</scope>
    <source>
        <strain evidence="3">CBS 757.83</strain>
    </source>
</reference>
<comment type="caution">
    <text evidence="3">The sequence shown here is derived from an EMBL/GenBank/DDBJ whole genome shotgun (WGS) entry which is preliminary data.</text>
</comment>
<feature type="region of interest" description="Disordered" evidence="1">
    <location>
        <begin position="244"/>
        <end position="279"/>
    </location>
</feature>